<proteinExistence type="predicted"/>
<evidence type="ECO:0000313" key="1">
    <source>
        <dbReference type="EMBL" id="JAI03668.1"/>
    </source>
</evidence>
<reference evidence="1" key="1">
    <citation type="submission" date="2014-11" db="EMBL/GenBank/DDBJ databases">
        <authorList>
            <person name="Amaro Gonzalez C."/>
        </authorList>
    </citation>
    <scope>NUCLEOTIDE SEQUENCE</scope>
</reference>
<protein>
    <submittedName>
        <fullName evidence="1">Uncharacterized protein</fullName>
    </submittedName>
</protein>
<accession>A0A0E9XLP1</accession>
<dbReference type="AlphaFoldDB" id="A0A0E9XLP1"/>
<sequence>MWASLTNAISMGKEEIMLSWCKHSVGGCNLRGIEVLCAGVSVSLWHKAMSTV</sequence>
<organism evidence="1">
    <name type="scientific">Anguilla anguilla</name>
    <name type="common">European freshwater eel</name>
    <name type="synonym">Muraena anguilla</name>
    <dbReference type="NCBI Taxonomy" id="7936"/>
    <lineage>
        <taxon>Eukaryota</taxon>
        <taxon>Metazoa</taxon>
        <taxon>Chordata</taxon>
        <taxon>Craniata</taxon>
        <taxon>Vertebrata</taxon>
        <taxon>Euteleostomi</taxon>
        <taxon>Actinopterygii</taxon>
        <taxon>Neopterygii</taxon>
        <taxon>Teleostei</taxon>
        <taxon>Anguilliformes</taxon>
        <taxon>Anguillidae</taxon>
        <taxon>Anguilla</taxon>
    </lineage>
</organism>
<name>A0A0E9XLP1_ANGAN</name>
<dbReference type="EMBL" id="GBXM01004910">
    <property type="protein sequence ID" value="JAI03668.1"/>
    <property type="molecule type" value="Transcribed_RNA"/>
</dbReference>
<reference evidence="1" key="2">
    <citation type="journal article" date="2015" name="Fish Shellfish Immunol.">
        <title>Early steps in the European eel (Anguilla anguilla)-Vibrio vulnificus interaction in the gills: Role of the RtxA13 toxin.</title>
        <authorList>
            <person name="Callol A."/>
            <person name="Pajuelo D."/>
            <person name="Ebbesson L."/>
            <person name="Teles M."/>
            <person name="MacKenzie S."/>
            <person name="Amaro C."/>
        </authorList>
    </citation>
    <scope>NUCLEOTIDE SEQUENCE</scope>
</reference>